<dbReference type="RefSeq" id="WP_107793897.1">
    <property type="nucleotide sequence ID" value="NZ_CP049274.1"/>
</dbReference>
<dbReference type="EMBL" id="CP049274">
    <property type="protein sequence ID" value="QPH83638.1"/>
    <property type="molecule type" value="Genomic_DNA"/>
</dbReference>
<evidence type="ECO:0000313" key="2">
    <source>
        <dbReference type="EMBL" id="QPH83638.1"/>
    </source>
</evidence>
<keyword evidence="1" id="KW-0472">Membrane</keyword>
<evidence type="ECO:0000256" key="1">
    <source>
        <dbReference type="SAM" id="Phobius"/>
    </source>
</evidence>
<protein>
    <submittedName>
        <fullName evidence="2">Uncharacterized protein</fullName>
    </submittedName>
</protein>
<keyword evidence="1" id="KW-0812">Transmembrane</keyword>
<evidence type="ECO:0000313" key="3">
    <source>
        <dbReference type="Proteomes" id="UP000594630"/>
    </source>
</evidence>
<name>A0A7S9R648_9BACT</name>
<sequence>MNKKNSIAWPIAICADSDIADKIEAILHINLFLPNNNENSYIEIGVLVSRKEYNNISRNFNINITLPFKIYKTDFIDIKDRLCDGKTINMIFNEETHLDKNKSSFRLKEYDLGNIELCNTTINNDTSITMSVKEQQKNSYFRFRVTNIKDKISDTMLSDTMANPFIKAIKITGISINLDRRFTKQIDNKIKFKEINTFIILDSTTELLEKNKSIKSFRVLEDDLWREYIGYDTDLNMTVYQFKESNLSGGCIESYQLFLKSLHHKSSKFEKYKFLLFVVLVAIASNFIYGLIK</sequence>
<feature type="transmembrane region" description="Helical" evidence="1">
    <location>
        <begin position="274"/>
        <end position="292"/>
    </location>
</feature>
<reference evidence="2 3" key="1">
    <citation type="journal article" date="2018" name="Emerg. Microbes Infect.">
        <title>Genomic analysis of oral Campylobacter concisus strains identified a potential bacterial molecular marker associated with active Crohn's disease.</title>
        <authorList>
            <person name="Liu F."/>
            <person name="Ma R."/>
            <person name="Tay C.Y.A."/>
            <person name="Octavia S."/>
            <person name="Lan R."/>
            <person name="Chung H.K.L."/>
            <person name="Riordan S.M."/>
            <person name="Grimm M.C."/>
            <person name="Leong R.W."/>
            <person name="Tanaka M.M."/>
            <person name="Connor S."/>
            <person name="Zhang L."/>
        </authorList>
    </citation>
    <scope>NUCLEOTIDE SEQUENCE [LARGE SCALE GENOMIC DNA]</scope>
    <source>
        <strain evidence="2 3">P10CDO-S2</strain>
    </source>
</reference>
<keyword evidence="1" id="KW-1133">Transmembrane helix</keyword>
<organism evidence="2 3">
    <name type="scientific">Campylobacter concisus</name>
    <dbReference type="NCBI Taxonomy" id="199"/>
    <lineage>
        <taxon>Bacteria</taxon>
        <taxon>Pseudomonadati</taxon>
        <taxon>Campylobacterota</taxon>
        <taxon>Epsilonproteobacteria</taxon>
        <taxon>Campylobacterales</taxon>
        <taxon>Campylobacteraceae</taxon>
        <taxon>Campylobacter</taxon>
    </lineage>
</organism>
<dbReference type="Proteomes" id="UP000594630">
    <property type="component" value="Chromosome"/>
</dbReference>
<dbReference type="AlphaFoldDB" id="A0A7S9R648"/>
<proteinExistence type="predicted"/>
<gene>
    <name evidence="2" type="ORF">CVT06_00355</name>
</gene>
<accession>A0A7S9R648</accession>